<dbReference type="Pfam" id="PF10604">
    <property type="entry name" value="Polyketide_cyc2"/>
    <property type="match status" value="1"/>
</dbReference>
<evidence type="ECO:0000313" key="1">
    <source>
        <dbReference type="EMBL" id="GIF84826.1"/>
    </source>
</evidence>
<dbReference type="SUPFAM" id="SSF55961">
    <property type="entry name" value="Bet v1-like"/>
    <property type="match status" value="1"/>
</dbReference>
<dbReference type="RefSeq" id="WP_203753710.1">
    <property type="nucleotide sequence ID" value="NZ_BONF01000041.1"/>
</dbReference>
<dbReference type="InterPro" id="IPR023393">
    <property type="entry name" value="START-like_dom_sf"/>
</dbReference>
<accession>A0A8J3JQ20</accession>
<dbReference type="InterPro" id="IPR019587">
    <property type="entry name" value="Polyketide_cyclase/dehydratase"/>
</dbReference>
<dbReference type="CDD" id="cd07812">
    <property type="entry name" value="SRPBCC"/>
    <property type="match status" value="1"/>
</dbReference>
<gene>
    <name evidence="1" type="ORF">Cba03nite_61750</name>
</gene>
<name>A0A8J3JQ20_9ACTN</name>
<reference evidence="1 2" key="1">
    <citation type="submission" date="2021-01" db="EMBL/GenBank/DDBJ databases">
        <title>Whole genome shotgun sequence of Catellatospora bangladeshensis NBRC 107357.</title>
        <authorList>
            <person name="Komaki H."/>
            <person name="Tamura T."/>
        </authorList>
    </citation>
    <scope>NUCLEOTIDE SEQUENCE [LARGE SCALE GENOMIC DNA]</scope>
    <source>
        <strain evidence="1 2">NBRC 107357</strain>
    </source>
</reference>
<organism evidence="1 2">
    <name type="scientific">Catellatospora bangladeshensis</name>
    <dbReference type="NCBI Taxonomy" id="310355"/>
    <lineage>
        <taxon>Bacteria</taxon>
        <taxon>Bacillati</taxon>
        <taxon>Actinomycetota</taxon>
        <taxon>Actinomycetes</taxon>
        <taxon>Micromonosporales</taxon>
        <taxon>Micromonosporaceae</taxon>
        <taxon>Catellatospora</taxon>
    </lineage>
</organism>
<evidence type="ECO:0000313" key="2">
    <source>
        <dbReference type="Proteomes" id="UP000601223"/>
    </source>
</evidence>
<comment type="caution">
    <text evidence="1">The sequence shown here is derived from an EMBL/GenBank/DDBJ whole genome shotgun (WGS) entry which is preliminary data.</text>
</comment>
<dbReference type="Gene3D" id="3.30.530.20">
    <property type="match status" value="1"/>
</dbReference>
<keyword evidence="2" id="KW-1185">Reference proteome</keyword>
<dbReference type="Proteomes" id="UP000601223">
    <property type="component" value="Unassembled WGS sequence"/>
</dbReference>
<proteinExistence type="predicted"/>
<protein>
    <submittedName>
        <fullName evidence="1">Polyketide cyclase</fullName>
    </submittedName>
</protein>
<sequence length="152" mass="17488">MADEVSEQIVVAAPPADVYRAVADVRRMASWSPECFAVWVWRRERGQPTRFVGWNRLGPFVWFTTCRVRTAEPGTEFTFDVTTFGLPVARWGYRFTPDGAGTLVTEHWADRRTRGARLLGRVFTGRSANRRPEVNREGMRQTLARLKRELEA</sequence>
<dbReference type="EMBL" id="BONF01000041">
    <property type="protein sequence ID" value="GIF84826.1"/>
    <property type="molecule type" value="Genomic_DNA"/>
</dbReference>
<dbReference type="AlphaFoldDB" id="A0A8J3JQ20"/>